<dbReference type="AlphaFoldDB" id="A0A6G5QPN2"/>
<dbReference type="EMBL" id="CP012543">
    <property type="protein sequence ID" value="QCD47522.1"/>
    <property type="molecule type" value="Genomic_DNA"/>
</dbReference>
<evidence type="ECO:0000313" key="2">
    <source>
        <dbReference type="Proteomes" id="UP000502377"/>
    </source>
</evidence>
<accession>A0A6G5QPN2</accession>
<protein>
    <submittedName>
        <fullName evidence="1">Putative membrane protein</fullName>
    </submittedName>
</protein>
<dbReference type="Proteomes" id="UP000502377">
    <property type="component" value="Chromosome"/>
</dbReference>
<name>A0A6G5QPN2_CAMRE</name>
<evidence type="ECO:0000313" key="1">
    <source>
        <dbReference type="EMBL" id="QCD47522.1"/>
    </source>
</evidence>
<organism evidence="1 2">
    <name type="scientific">Campylobacter rectus</name>
    <name type="common">Wolinella recta</name>
    <dbReference type="NCBI Taxonomy" id="203"/>
    <lineage>
        <taxon>Bacteria</taxon>
        <taxon>Pseudomonadati</taxon>
        <taxon>Campylobacterota</taxon>
        <taxon>Epsilonproteobacteria</taxon>
        <taxon>Campylobacterales</taxon>
        <taxon>Campylobacteraceae</taxon>
        <taxon>Campylobacter</taxon>
    </lineage>
</organism>
<gene>
    <name evidence="1" type="ORF">CRECT_1902</name>
</gene>
<reference evidence="1 2" key="1">
    <citation type="submission" date="2016-07" db="EMBL/GenBank/DDBJ databases">
        <title>Comparative genomics of the Campylobacter concisus group.</title>
        <authorList>
            <person name="Miller W.G."/>
            <person name="Yee E."/>
            <person name="Chapman M.H."/>
            <person name="Huynh S."/>
            <person name="Bono J.L."/>
            <person name="On S.L.W."/>
            <person name="StLeger J."/>
            <person name="Foster G."/>
            <person name="Parker C.T."/>
        </authorList>
    </citation>
    <scope>NUCLEOTIDE SEQUENCE [LARGE SCALE GENOMIC DNA]</scope>
    <source>
        <strain evidence="1 2">ATCC 33238</strain>
    </source>
</reference>
<proteinExistence type="predicted"/>
<dbReference type="RefSeq" id="WP_004318432.1">
    <property type="nucleotide sequence ID" value="NZ_RQYP01000024.1"/>
</dbReference>
<dbReference type="KEGG" id="crx:CRECT_1902"/>
<sequence>MSILLGILSVFFIALAGLDKRFYFGLIFCLICFVLLMIMNDNKFLDFTYFFFATGISQILFSFVINFKKN</sequence>